<reference evidence="4 5" key="1">
    <citation type="journal article" date="2016" name="Mol. Biol. Evol.">
        <title>Comparative Genomics of Early-Diverging Mushroom-Forming Fungi Provides Insights into the Origins of Lignocellulose Decay Capabilities.</title>
        <authorList>
            <person name="Nagy L.G."/>
            <person name="Riley R."/>
            <person name="Tritt A."/>
            <person name="Adam C."/>
            <person name="Daum C."/>
            <person name="Floudas D."/>
            <person name="Sun H."/>
            <person name="Yadav J.S."/>
            <person name="Pangilinan J."/>
            <person name="Larsson K.H."/>
            <person name="Matsuura K."/>
            <person name="Barry K."/>
            <person name="Labutti K."/>
            <person name="Kuo R."/>
            <person name="Ohm R.A."/>
            <person name="Bhattacharya S.S."/>
            <person name="Shirouzu T."/>
            <person name="Yoshinaga Y."/>
            <person name="Martin F.M."/>
            <person name="Grigoriev I.V."/>
            <person name="Hibbett D.S."/>
        </authorList>
    </citation>
    <scope>NUCLEOTIDE SEQUENCE [LARGE SCALE GENOMIC DNA]</scope>
    <source>
        <strain evidence="4 5">HHB12029</strain>
    </source>
</reference>
<feature type="domain" description="PcRGLX/YetA-like central beta-sandwich" evidence="3">
    <location>
        <begin position="103"/>
        <end position="368"/>
    </location>
</feature>
<feature type="domain" description="PcRGLX/YetA-like N-terminal RIFT barrel" evidence="2">
    <location>
        <begin position="17"/>
        <end position="93"/>
    </location>
</feature>
<dbReference type="PANTHER" id="PTHR40081:SF1">
    <property type="entry name" value="TAT PATHWAY SIGNAL SEQUENCE DOMAIN PROTEIN"/>
    <property type="match status" value="1"/>
</dbReference>
<dbReference type="PANTHER" id="PTHR40081">
    <property type="entry name" value="CONCANAVALIN A-LIKE LECTIN/GLUCANASE"/>
    <property type="match status" value="1"/>
</dbReference>
<dbReference type="Proteomes" id="UP000077266">
    <property type="component" value="Unassembled WGS sequence"/>
</dbReference>
<keyword evidence="5" id="KW-1185">Reference proteome</keyword>
<name>A0A165DZZ9_EXIGL</name>
<evidence type="ECO:0000259" key="3">
    <source>
        <dbReference type="Pfam" id="PF21345"/>
    </source>
</evidence>
<evidence type="ECO:0000313" key="4">
    <source>
        <dbReference type="EMBL" id="KZV85776.1"/>
    </source>
</evidence>
<evidence type="ECO:0000313" key="5">
    <source>
        <dbReference type="Proteomes" id="UP000077266"/>
    </source>
</evidence>
<evidence type="ECO:0000256" key="1">
    <source>
        <dbReference type="SAM" id="SignalP"/>
    </source>
</evidence>
<organism evidence="4 5">
    <name type="scientific">Exidia glandulosa HHB12029</name>
    <dbReference type="NCBI Taxonomy" id="1314781"/>
    <lineage>
        <taxon>Eukaryota</taxon>
        <taxon>Fungi</taxon>
        <taxon>Dikarya</taxon>
        <taxon>Basidiomycota</taxon>
        <taxon>Agaricomycotina</taxon>
        <taxon>Agaricomycetes</taxon>
        <taxon>Auriculariales</taxon>
        <taxon>Exidiaceae</taxon>
        <taxon>Exidia</taxon>
    </lineage>
</organism>
<dbReference type="OrthoDB" id="4798501at2759"/>
<sequence length="411" mass="43876">MRGTALLLFLSTTLAASVKLHWVDGKTPATTPAGTAFGLPWAQGAFAKNGTVSATDADGKTVPVQTWPLAFLKWSGHALAADSALSESLTLEPGDVTEHDTPVTVAQDASTVTVSTDSFKATFNKARDTPVASLALGSATKAQNGQLVAHIQAGPDPEIGEQSPPVTVLKGVVDSTTVEQEGPVTGKYQGGDHAPFLPFTARFYIAAGATSVRVVHFFVFDGDQNADFIKGLGLTFSTPLSDALYDRHVRFSSSDGGILGEAVLGLYGLRRDATNRVLDAQFAGTPLPDPSTWPSTISSAYTILPVWSDWQQDQQGPERFVVRKRTDKGSKVIWLPVGEGRRTGGTGFVGGATAGGVGWALREAWAWFGRGVCFRRANEIARKFIKIDYLREVLSPFIYKIIISPMGGYKK</sequence>
<dbReference type="InterPro" id="IPR048330">
    <property type="entry name" value="PcRGLX/YetA_2nd"/>
</dbReference>
<proteinExistence type="predicted"/>
<gene>
    <name evidence="4" type="ORF">EXIGLDRAFT_681528</name>
</gene>
<keyword evidence="1" id="KW-0732">Signal</keyword>
<accession>A0A165DZZ9</accession>
<dbReference type="STRING" id="1314781.A0A165DZZ9"/>
<dbReference type="EMBL" id="KV426177">
    <property type="protein sequence ID" value="KZV85776.1"/>
    <property type="molecule type" value="Genomic_DNA"/>
</dbReference>
<feature type="signal peptide" evidence="1">
    <location>
        <begin position="1"/>
        <end position="15"/>
    </location>
</feature>
<dbReference type="Pfam" id="PF21345">
    <property type="entry name" value="PcRGLX_2nd"/>
    <property type="match status" value="1"/>
</dbReference>
<evidence type="ECO:0000259" key="2">
    <source>
        <dbReference type="Pfam" id="PF19501"/>
    </source>
</evidence>
<feature type="chain" id="PRO_5012113671" evidence="1">
    <location>
        <begin position="16"/>
        <end position="411"/>
    </location>
</feature>
<protein>
    <submittedName>
        <fullName evidence="4">Uncharacterized protein</fullName>
    </submittedName>
</protein>
<dbReference type="InterPro" id="IPR048329">
    <property type="entry name" value="PcRGLX_1st"/>
</dbReference>
<dbReference type="AlphaFoldDB" id="A0A165DZZ9"/>
<dbReference type="InterPro" id="IPR045793">
    <property type="entry name" value="PcRGLX/YetA-like"/>
</dbReference>
<dbReference type="Pfam" id="PF19501">
    <property type="entry name" value="PcRGLX_1st"/>
    <property type="match status" value="1"/>
</dbReference>
<dbReference type="InParanoid" id="A0A165DZZ9"/>